<keyword evidence="1" id="KW-0175">Coiled coil</keyword>
<protein>
    <submittedName>
        <fullName evidence="3">Uncharacterized protein</fullName>
    </submittedName>
</protein>
<dbReference type="InterPro" id="IPR009689">
    <property type="entry name" value="DUF1280"/>
</dbReference>
<accession>A0A915HY61</accession>
<organism evidence="2 3">
    <name type="scientific">Romanomermis culicivorax</name>
    <name type="common">Nematode worm</name>
    <dbReference type="NCBI Taxonomy" id="13658"/>
    <lineage>
        <taxon>Eukaryota</taxon>
        <taxon>Metazoa</taxon>
        <taxon>Ecdysozoa</taxon>
        <taxon>Nematoda</taxon>
        <taxon>Enoplea</taxon>
        <taxon>Dorylaimia</taxon>
        <taxon>Mermithida</taxon>
        <taxon>Mermithoidea</taxon>
        <taxon>Mermithidae</taxon>
        <taxon>Romanomermis</taxon>
    </lineage>
</organism>
<reference evidence="3" key="1">
    <citation type="submission" date="2022-11" db="UniProtKB">
        <authorList>
            <consortium name="WormBaseParasite"/>
        </authorList>
    </citation>
    <scope>IDENTIFICATION</scope>
</reference>
<dbReference type="Pfam" id="PF06918">
    <property type="entry name" value="DUF1280"/>
    <property type="match status" value="1"/>
</dbReference>
<evidence type="ECO:0000313" key="2">
    <source>
        <dbReference type="Proteomes" id="UP000887565"/>
    </source>
</evidence>
<evidence type="ECO:0000256" key="1">
    <source>
        <dbReference type="SAM" id="Coils"/>
    </source>
</evidence>
<dbReference type="OMA" id="MAIMRRH"/>
<dbReference type="AlphaFoldDB" id="A0A915HY61"/>
<feature type="coiled-coil region" evidence="1">
    <location>
        <begin position="331"/>
        <end position="358"/>
    </location>
</feature>
<proteinExistence type="predicted"/>
<dbReference type="PANTHER" id="PTHR31424">
    <property type="entry name" value="PROTEIN CBG23806"/>
    <property type="match status" value="1"/>
</dbReference>
<keyword evidence="2" id="KW-1185">Reference proteome</keyword>
<dbReference type="WBParaSite" id="nRc.2.0.1.t06507-RA">
    <property type="protein sequence ID" value="nRc.2.0.1.t06507-RA"/>
    <property type="gene ID" value="nRc.2.0.1.g06507"/>
</dbReference>
<dbReference type="PANTHER" id="PTHR31424:SF3">
    <property type="entry name" value="RING-TYPE DOMAIN-CONTAINING PROTEIN"/>
    <property type="match status" value="1"/>
</dbReference>
<evidence type="ECO:0000313" key="3">
    <source>
        <dbReference type="WBParaSite" id="nRc.2.0.1.t06507-RA"/>
    </source>
</evidence>
<sequence>MDPSMSYASLTRQRDKKRRLNILRDFLEHLSKGDATTDIGKLLGDFLLDNPPIAQHIFQNFHNGIPFCLSASDSLDFKLALGLSWNDYRKIKCFMTKLNFDFLAPTNKAIVETSNRKVKSDLKFTYILLTEKDEKVERPLLVVSNLIDFIEECWADTIKNGELAEDDPRFEKKVWIAIGGDNGGKTTKLTLSIINVMKPNSVHNTRIIGFYEGADKADNIRTAFTHLSDQVRQIQDTMTLPYPLADGVLEQRKIKLFLVGDTMFLSYFNGHQGPSSSYPCLFCLIQLGLFNDIFKQIRILCKKIDLTNKFNLDLGTSKDVMSKEMSIPALTSAILTRIQELSNEIKFLEEDLDVYKRLKAMLTTCIDNKQHCNNWLYCKKCPNMTHMVCALVLTQHQMSLIKPDDFECFECKGQNNLSCILQTCNNIEETLKNNLVSLKRSYNENSTHADKLTENLERSQGSCEKELFSALDALGVDLKAYHSGSFVGNHIFRMLKIKEEINGPQLLTECLKSQSDHRKLFYDILVLLGEIFNLTTKTGFLSDVEINNISQLCRALKEMMIKKFPDWTTTVKLHMLTDHVPNFVKKHQSCGSFSEQGIESLHAQMNHIRRFFVMRGPSKYMPLIFQHHHLLASVKDSQRFLPKKRISTKSTCDNFDDQITCDNPAVEDRLSDDDFEVEY</sequence>
<dbReference type="Proteomes" id="UP000887565">
    <property type="component" value="Unplaced"/>
</dbReference>
<name>A0A915HY61_ROMCU</name>